<proteinExistence type="predicted"/>
<sequence length="139" mass="15270">MTPRSSETPYVDSLAWILVQDRALLSVRTKGKDKFYLPGGKREPGESDVAALCREIREELGVELDPMSFSFFAALRERADGYADGREVRMTCFTAEHRGELAPAREIAEHRWLTTADAGSCPPAGRKVLAMLGEAGLIG</sequence>
<evidence type="ECO:0000313" key="4">
    <source>
        <dbReference type="EMBL" id="GAA1951503.1"/>
    </source>
</evidence>
<organism evidence="4 5">
    <name type="scientific">Amycolatopsis minnesotensis</name>
    <dbReference type="NCBI Taxonomy" id="337894"/>
    <lineage>
        <taxon>Bacteria</taxon>
        <taxon>Bacillati</taxon>
        <taxon>Actinomycetota</taxon>
        <taxon>Actinomycetes</taxon>
        <taxon>Pseudonocardiales</taxon>
        <taxon>Pseudonocardiaceae</taxon>
        <taxon>Amycolatopsis</taxon>
    </lineage>
</organism>
<dbReference type="CDD" id="cd04690">
    <property type="entry name" value="NUDIX_Hydrolase"/>
    <property type="match status" value="1"/>
</dbReference>
<dbReference type="SUPFAM" id="SSF55811">
    <property type="entry name" value="Nudix"/>
    <property type="match status" value="1"/>
</dbReference>
<dbReference type="Gene3D" id="3.90.79.10">
    <property type="entry name" value="Nucleoside Triphosphate Pyrophosphohydrolase"/>
    <property type="match status" value="1"/>
</dbReference>
<reference evidence="4 5" key="1">
    <citation type="journal article" date="2019" name="Int. J. Syst. Evol. Microbiol.">
        <title>The Global Catalogue of Microorganisms (GCM) 10K type strain sequencing project: providing services to taxonomists for standard genome sequencing and annotation.</title>
        <authorList>
            <consortium name="The Broad Institute Genomics Platform"/>
            <consortium name="The Broad Institute Genome Sequencing Center for Infectious Disease"/>
            <person name="Wu L."/>
            <person name="Ma J."/>
        </authorList>
    </citation>
    <scope>NUCLEOTIDE SEQUENCE [LARGE SCALE GENOMIC DNA]</scope>
    <source>
        <strain evidence="4 5">JCM 14545</strain>
    </source>
</reference>
<dbReference type="InterPro" id="IPR020084">
    <property type="entry name" value="NUDIX_hydrolase_CS"/>
</dbReference>
<comment type="cofactor">
    <cofactor evidence="1">
        <name>Mg(2+)</name>
        <dbReference type="ChEBI" id="CHEBI:18420"/>
    </cofactor>
</comment>
<dbReference type="PANTHER" id="PTHR43046">
    <property type="entry name" value="GDP-MANNOSE MANNOSYL HYDROLASE"/>
    <property type="match status" value="1"/>
</dbReference>
<keyword evidence="5" id="KW-1185">Reference proteome</keyword>
<name>A0ABN2QJ78_9PSEU</name>
<evidence type="ECO:0000256" key="1">
    <source>
        <dbReference type="ARBA" id="ARBA00001946"/>
    </source>
</evidence>
<evidence type="ECO:0000313" key="5">
    <source>
        <dbReference type="Proteomes" id="UP001501116"/>
    </source>
</evidence>
<dbReference type="PROSITE" id="PS00893">
    <property type="entry name" value="NUDIX_BOX"/>
    <property type="match status" value="1"/>
</dbReference>
<dbReference type="InterPro" id="IPR015797">
    <property type="entry name" value="NUDIX_hydrolase-like_dom_sf"/>
</dbReference>
<dbReference type="Pfam" id="PF00293">
    <property type="entry name" value="NUDIX"/>
    <property type="match status" value="1"/>
</dbReference>
<gene>
    <name evidence="4" type="ORF">GCM10009754_20470</name>
</gene>
<dbReference type="Proteomes" id="UP001501116">
    <property type="component" value="Unassembled WGS sequence"/>
</dbReference>
<evidence type="ECO:0000259" key="3">
    <source>
        <dbReference type="PROSITE" id="PS51462"/>
    </source>
</evidence>
<dbReference type="RefSeq" id="WP_344416039.1">
    <property type="nucleotide sequence ID" value="NZ_BAAANN010000006.1"/>
</dbReference>
<dbReference type="PANTHER" id="PTHR43046:SF14">
    <property type="entry name" value="MUTT_NUDIX FAMILY PROTEIN"/>
    <property type="match status" value="1"/>
</dbReference>
<dbReference type="EMBL" id="BAAANN010000006">
    <property type="protein sequence ID" value="GAA1951503.1"/>
    <property type="molecule type" value="Genomic_DNA"/>
</dbReference>
<feature type="domain" description="Nudix hydrolase" evidence="3">
    <location>
        <begin position="8"/>
        <end position="135"/>
    </location>
</feature>
<comment type="caution">
    <text evidence="4">The sequence shown here is derived from an EMBL/GenBank/DDBJ whole genome shotgun (WGS) entry which is preliminary data.</text>
</comment>
<protein>
    <submittedName>
        <fullName evidence="4">NUDIX domain-containing protein</fullName>
    </submittedName>
</protein>
<dbReference type="InterPro" id="IPR000086">
    <property type="entry name" value="NUDIX_hydrolase_dom"/>
</dbReference>
<evidence type="ECO:0000256" key="2">
    <source>
        <dbReference type="ARBA" id="ARBA00022801"/>
    </source>
</evidence>
<accession>A0ABN2QJ78</accession>
<dbReference type="PROSITE" id="PS51462">
    <property type="entry name" value="NUDIX"/>
    <property type="match status" value="1"/>
</dbReference>
<keyword evidence="2" id="KW-0378">Hydrolase</keyword>